<feature type="region of interest" description="Disordered" evidence="9">
    <location>
        <begin position="350"/>
        <end position="390"/>
    </location>
</feature>
<evidence type="ECO:0000256" key="6">
    <source>
        <dbReference type="ARBA" id="ARBA00022807"/>
    </source>
</evidence>
<dbReference type="InterPro" id="IPR050704">
    <property type="entry name" value="Peptidase_C85-like"/>
</dbReference>
<dbReference type="GO" id="GO:0004843">
    <property type="term" value="F:cysteine-type deubiquitinase activity"/>
    <property type="evidence" value="ECO:0007669"/>
    <property type="project" value="UniProtKB-EC"/>
</dbReference>
<dbReference type="Gene3D" id="3.90.70.80">
    <property type="match status" value="1"/>
</dbReference>
<dbReference type="PANTHER" id="PTHR12419:SF7">
    <property type="entry name" value="OTU DOMAIN-CONTAINING PROTEIN 3"/>
    <property type="match status" value="1"/>
</dbReference>
<keyword evidence="5" id="KW-0378">Hydrolase</keyword>
<evidence type="ECO:0000256" key="7">
    <source>
        <dbReference type="ARBA" id="ARBA00057633"/>
    </source>
</evidence>
<keyword evidence="6" id="KW-0788">Thiol protease</keyword>
<evidence type="ECO:0000256" key="1">
    <source>
        <dbReference type="ARBA" id="ARBA00000707"/>
    </source>
</evidence>
<feature type="compositionally biased region" description="Polar residues" evidence="9">
    <location>
        <begin position="378"/>
        <end position="389"/>
    </location>
</feature>
<evidence type="ECO:0000313" key="12">
    <source>
        <dbReference type="Proteomes" id="UP001162060"/>
    </source>
</evidence>
<dbReference type="InterPro" id="IPR038765">
    <property type="entry name" value="Papain-like_cys_pep_sf"/>
</dbReference>
<dbReference type="Proteomes" id="UP001162060">
    <property type="component" value="Unassembled WGS sequence"/>
</dbReference>
<dbReference type="AlphaFoldDB" id="A0AAV1TW42"/>
<comment type="function">
    <text evidence="7">Deubiquitinating enzyme that specifically hydrolyzes 'Lys-63'-linked polyubiquitin to monoubiquitin. Required for the stability and translation of a subset mRNAs with a high abundance of rare codons by mediating deubiquitination of 40S ribosomal protein RPS10/eS10, thereby antagonizing ZNF598-mediated 40S ubiquitination. The abundance of rare codons in mRNAs can limit the translation rate and can lead to ribosome collisions that trigger activation of ribosome quality control (RQC) pathway by ZNF598. OTUD1-mediated deubiquitination prevents activation of the RQC and subsequent dissociation of ribosomes and stimulates formation of polysomes and translation.</text>
</comment>
<organism evidence="11 12">
    <name type="scientific">Peronospora matthiolae</name>
    <dbReference type="NCBI Taxonomy" id="2874970"/>
    <lineage>
        <taxon>Eukaryota</taxon>
        <taxon>Sar</taxon>
        <taxon>Stramenopiles</taxon>
        <taxon>Oomycota</taxon>
        <taxon>Peronosporomycetes</taxon>
        <taxon>Peronosporales</taxon>
        <taxon>Peronosporaceae</taxon>
        <taxon>Peronospora</taxon>
    </lineage>
</organism>
<keyword evidence="4" id="KW-0833">Ubl conjugation pathway</keyword>
<keyword evidence="3" id="KW-0645">Protease</keyword>
<dbReference type="SUPFAM" id="SSF54001">
    <property type="entry name" value="Cysteine proteinases"/>
    <property type="match status" value="1"/>
</dbReference>
<accession>A0AAV1TW42</accession>
<evidence type="ECO:0000256" key="3">
    <source>
        <dbReference type="ARBA" id="ARBA00022670"/>
    </source>
</evidence>
<dbReference type="InterPro" id="IPR003323">
    <property type="entry name" value="OTU_dom"/>
</dbReference>
<comment type="catalytic activity">
    <reaction evidence="1">
        <text>Thiol-dependent hydrolysis of ester, thioester, amide, peptide and isopeptide bonds formed by the C-terminal Gly of ubiquitin (a 76-residue protein attached to proteins as an intracellular targeting signal).</text>
        <dbReference type="EC" id="3.4.19.12"/>
    </reaction>
</comment>
<evidence type="ECO:0000256" key="4">
    <source>
        <dbReference type="ARBA" id="ARBA00022786"/>
    </source>
</evidence>
<protein>
    <recommendedName>
        <fullName evidence="8">OTU domain-containing protein 1</fullName>
        <ecNumber evidence="2">3.4.19.12</ecNumber>
    </recommendedName>
</protein>
<feature type="region of interest" description="Disordered" evidence="9">
    <location>
        <begin position="451"/>
        <end position="472"/>
    </location>
</feature>
<evidence type="ECO:0000256" key="8">
    <source>
        <dbReference type="ARBA" id="ARBA00074858"/>
    </source>
</evidence>
<dbReference type="PROSITE" id="PS50802">
    <property type="entry name" value="OTU"/>
    <property type="match status" value="1"/>
</dbReference>
<evidence type="ECO:0000313" key="11">
    <source>
        <dbReference type="EMBL" id="CAK7925677.1"/>
    </source>
</evidence>
<dbReference type="PANTHER" id="PTHR12419">
    <property type="entry name" value="OTU DOMAIN CONTAINING PROTEIN"/>
    <property type="match status" value="1"/>
</dbReference>
<dbReference type="Pfam" id="PF02338">
    <property type="entry name" value="OTU"/>
    <property type="match status" value="1"/>
</dbReference>
<evidence type="ECO:0000256" key="2">
    <source>
        <dbReference type="ARBA" id="ARBA00012759"/>
    </source>
</evidence>
<dbReference type="FunFam" id="3.90.70.80:FF:000010">
    <property type="entry name" value="OTU domain-containing protein 1"/>
    <property type="match status" value="1"/>
</dbReference>
<feature type="domain" description="OTU" evidence="10">
    <location>
        <begin position="87"/>
        <end position="216"/>
    </location>
</feature>
<evidence type="ECO:0000256" key="5">
    <source>
        <dbReference type="ARBA" id="ARBA00022801"/>
    </source>
</evidence>
<proteinExistence type="predicted"/>
<evidence type="ECO:0000256" key="9">
    <source>
        <dbReference type="SAM" id="MobiDB-lite"/>
    </source>
</evidence>
<sequence length="574" mass="62312">MSLTWLRHHVRHRDRNAPRSHRFSNQRFEAAAATTMRPHRTHTKAKALAPCHITYDSSFVADRSVTSRDANWTSDEQLKRQCLRLGWHVVATRKDGNCLFRALSDQLYGHERRHLELRRRLVDFIDLERTCFEPFLERSDDIVAYCSRLRQAGAWGGHPELVAASKLLGVTIVVHTGPVKRLRVCDAMETAKPKEGQGKTVNLLLMHDHYSSLRKDGKPNGEGQQLGCSETCLCRRLFAPSSDVRASLGAYQGHWCSDVSSARSSLGGTRPGEVTAEKRGRTLRESKGAYGRKSVPAADLRTAFCDEDSPVHKKLQTSAVVKPNVPPPPPPPVEVGTTEVAVVTDGASMRSLRSTTSARPKAPAAPPVTGKLEVARSKPSSTSAGNSKNPGVVLFEPEALGPLTKPQVPLVVLFDPDQASDQGLTTSKKSTTAANAGPVVKPTSVKIVQVDGSGPEPILENRKKAAPQRSVHRPCRAVFEGGRRRRSGSSARVSMQEVSTSLSDAAVSEVKPVTVKLAKTMVTAEVTAVKLLETVQPVASPVAADEPQAPAPRPMEIKRSSKKVFCRGRLVAAG</sequence>
<reference evidence="11" key="1">
    <citation type="submission" date="2024-01" db="EMBL/GenBank/DDBJ databases">
        <authorList>
            <person name="Webb A."/>
        </authorList>
    </citation>
    <scope>NUCLEOTIDE SEQUENCE</scope>
    <source>
        <strain evidence="11">Pm1</strain>
    </source>
</reference>
<dbReference type="GO" id="GO:0016579">
    <property type="term" value="P:protein deubiquitination"/>
    <property type="evidence" value="ECO:0007669"/>
    <property type="project" value="TreeGrafter"/>
</dbReference>
<dbReference type="EC" id="3.4.19.12" evidence="2"/>
<dbReference type="GO" id="GO:0006508">
    <property type="term" value="P:proteolysis"/>
    <property type="evidence" value="ECO:0007669"/>
    <property type="project" value="UniProtKB-KW"/>
</dbReference>
<name>A0AAV1TW42_9STRA</name>
<gene>
    <name evidence="11" type="ORF">PM001_LOCUS10827</name>
</gene>
<comment type="caution">
    <text evidence="11">The sequence shown here is derived from an EMBL/GenBank/DDBJ whole genome shotgun (WGS) entry which is preliminary data.</text>
</comment>
<evidence type="ECO:0000259" key="10">
    <source>
        <dbReference type="PROSITE" id="PS50802"/>
    </source>
</evidence>
<dbReference type="EMBL" id="CAKLBY020000087">
    <property type="protein sequence ID" value="CAK7925677.1"/>
    <property type="molecule type" value="Genomic_DNA"/>
</dbReference>